<name>A0A1X7DWZ1_9PROT</name>
<accession>A0A1X7DWZ1</accession>
<dbReference type="Proteomes" id="UP000192936">
    <property type="component" value="Unassembled WGS sequence"/>
</dbReference>
<evidence type="ECO:0000256" key="18">
    <source>
        <dbReference type="PROSITE-ProRule" id="PRU00433"/>
    </source>
</evidence>
<dbReference type="Gene3D" id="1.10.287.90">
    <property type="match status" value="1"/>
</dbReference>
<evidence type="ECO:0000256" key="6">
    <source>
        <dbReference type="ARBA" id="ARBA00022660"/>
    </source>
</evidence>
<evidence type="ECO:0000256" key="4">
    <source>
        <dbReference type="ARBA" id="ARBA00022448"/>
    </source>
</evidence>
<dbReference type="SUPFAM" id="SSF49503">
    <property type="entry name" value="Cupredoxins"/>
    <property type="match status" value="1"/>
</dbReference>
<dbReference type="PROSITE" id="PS00078">
    <property type="entry name" value="COX2"/>
    <property type="match status" value="1"/>
</dbReference>
<evidence type="ECO:0000256" key="2">
    <source>
        <dbReference type="ARBA" id="ARBA00007866"/>
    </source>
</evidence>
<dbReference type="GO" id="GO:0016020">
    <property type="term" value="C:membrane"/>
    <property type="evidence" value="ECO:0007669"/>
    <property type="project" value="UniProtKB-SubCell"/>
</dbReference>
<dbReference type="GO" id="GO:0004129">
    <property type="term" value="F:cytochrome-c oxidase activity"/>
    <property type="evidence" value="ECO:0007669"/>
    <property type="project" value="UniProtKB-EC"/>
</dbReference>
<dbReference type="InterPro" id="IPR036909">
    <property type="entry name" value="Cyt_c-like_dom_sf"/>
</dbReference>
<organism evidence="23 24">
    <name type="scientific">Azospirillum oryzae</name>
    <dbReference type="NCBI Taxonomy" id="286727"/>
    <lineage>
        <taxon>Bacteria</taxon>
        <taxon>Pseudomonadati</taxon>
        <taxon>Pseudomonadota</taxon>
        <taxon>Alphaproteobacteria</taxon>
        <taxon>Rhodospirillales</taxon>
        <taxon>Azospirillaceae</taxon>
        <taxon>Azospirillum</taxon>
    </lineage>
</organism>
<dbReference type="InterPro" id="IPR045187">
    <property type="entry name" value="CcO_II"/>
</dbReference>
<feature type="domain" description="Cytochrome oxidase subunit II copper A binding" evidence="21">
    <location>
        <begin position="96"/>
        <end position="207"/>
    </location>
</feature>
<dbReference type="SUPFAM" id="SSF81464">
    <property type="entry name" value="Cytochrome c oxidase subunit II-like, transmembrane region"/>
    <property type="match status" value="1"/>
</dbReference>
<dbReference type="PROSITE" id="PS51007">
    <property type="entry name" value="CYTC"/>
    <property type="match status" value="1"/>
</dbReference>
<dbReference type="GO" id="GO:0042773">
    <property type="term" value="P:ATP synthesis coupled electron transport"/>
    <property type="evidence" value="ECO:0007669"/>
    <property type="project" value="TreeGrafter"/>
</dbReference>
<keyword evidence="6" id="KW-0679">Respiratory chain</keyword>
<comment type="subcellular location">
    <subcellularLocation>
        <location evidence="1">Membrane</location>
        <topology evidence="1">Multi-pass membrane protein</topology>
    </subcellularLocation>
</comment>
<evidence type="ECO:0000256" key="20">
    <source>
        <dbReference type="SAM" id="Phobius"/>
    </source>
</evidence>
<feature type="domain" description="Cytochrome c" evidence="22">
    <location>
        <begin position="213"/>
        <end position="307"/>
    </location>
</feature>
<keyword evidence="4" id="KW-0813">Transport</keyword>
<evidence type="ECO:0000313" key="24">
    <source>
        <dbReference type="Proteomes" id="UP000192936"/>
    </source>
</evidence>
<keyword evidence="7 20" id="KW-0812">Transmembrane</keyword>
<feature type="region of interest" description="Disordered" evidence="19">
    <location>
        <begin position="309"/>
        <end position="328"/>
    </location>
</feature>
<dbReference type="Gene3D" id="2.60.40.420">
    <property type="entry name" value="Cupredoxins - blue copper proteins"/>
    <property type="match status" value="1"/>
</dbReference>
<evidence type="ECO:0000256" key="12">
    <source>
        <dbReference type="ARBA" id="ARBA00023004"/>
    </source>
</evidence>
<evidence type="ECO:0000259" key="22">
    <source>
        <dbReference type="PROSITE" id="PS51007"/>
    </source>
</evidence>
<comment type="function">
    <text evidence="15">Subunits I and II form the functional core of the enzyme complex. Electrons originating in cytochrome c are transferred via heme a and Cu(A) to the binuclear center formed by heme a3 and Cu(B).</text>
</comment>
<proteinExistence type="inferred from homology"/>
<evidence type="ECO:0000256" key="3">
    <source>
        <dbReference type="ARBA" id="ARBA00012949"/>
    </source>
</evidence>
<keyword evidence="9" id="KW-1278">Translocase</keyword>
<evidence type="ECO:0000313" key="23">
    <source>
        <dbReference type="EMBL" id="SMF23362.1"/>
    </source>
</evidence>
<dbReference type="InterPro" id="IPR014222">
    <property type="entry name" value="Cyt_c_oxidase_su2"/>
</dbReference>
<evidence type="ECO:0000256" key="19">
    <source>
        <dbReference type="SAM" id="MobiDB-lite"/>
    </source>
</evidence>
<dbReference type="NCBIfam" id="TIGR02866">
    <property type="entry name" value="CoxB"/>
    <property type="match status" value="1"/>
</dbReference>
<evidence type="ECO:0000256" key="9">
    <source>
        <dbReference type="ARBA" id="ARBA00022967"/>
    </source>
</evidence>
<dbReference type="EMBL" id="FXAK01000001">
    <property type="protein sequence ID" value="SMF23362.1"/>
    <property type="molecule type" value="Genomic_DNA"/>
</dbReference>
<keyword evidence="5 18" id="KW-0349">Heme</keyword>
<dbReference type="GO" id="GO:0020037">
    <property type="term" value="F:heme binding"/>
    <property type="evidence" value="ECO:0007669"/>
    <property type="project" value="InterPro"/>
</dbReference>
<sequence>MGSMQLLPPTASAHAADMDWLFAALVGTSAFILLLVFGLMILFCVRYRKSSKVERGDRLGRTWRVETAWTVATFVAFLGLYFWGADLYVGIHSPPKDATDIYVVGKQWMWKIEHPGGQREIDTLHVPVGKPVRLVLTSQDVIHDFAIPAFRVRQDALPGRYETLWFTPTKVGEYRLFCAELCGTWHARMGGSVVVMEPSDFQRWLDSQDPGPSLAQEGEALFRSYGCSGCHGTASTVHAPKLEGLFSRPVPLQDGRTVVADDRYIRDSILKPKSEIAAGYPPVMPSFAGQIGEDDLLKLVAYIKSLADRTAENSQTGRKAGSAERPTQ</sequence>
<protein>
    <recommendedName>
        <fullName evidence="3">cytochrome-c oxidase</fullName>
        <ecNumber evidence="3">7.1.1.9</ecNumber>
    </recommendedName>
    <alternativeName>
        <fullName evidence="16">Cytochrome aa3 subunit 2</fullName>
    </alternativeName>
</protein>
<keyword evidence="11 20" id="KW-1133">Transmembrane helix</keyword>
<dbReference type="PANTHER" id="PTHR22888:SF9">
    <property type="entry name" value="CYTOCHROME C OXIDASE SUBUNIT 2"/>
    <property type="match status" value="1"/>
</dbReference>
<evidence type="ECO:0000256" key="10">
    <source>
        <dbReference type="ARBA" id="ARBA00022982"/>
    </source>
</evidence>
<evidence type="ECO:0000256" key="14">
    <source>
        <dbReference type="ARBA" id="ARBA00023136"/>
    </source>
</evidence>
<comment type="catalytic activity">
    <reaction evidence="17">
        <text>4 Fe(II)-[cytochrome c] + O2 + 8 H(+)(in) = 4 Fe(III)-[cytochrome c] + 2 H2O + 4 H(+)(out)</text>
        <dbReference type="Rhea" id="RHEA:11436"/>
        <dbReference type="Rhea" id="RHEA-COMP:10350"/>
        <dbReference type="Rhea" id="RHEA-COMP:14399"/>
        <dbReference type="ChEBI" id="CHEBI:15377"/>
        <dbReference type="ChEBI" id="CHEBI:15378"/>
        <dbReference type="ChEBI" id="CHEBI:15379"/>
        <dbReference type="ChEBI" id="CHEBI:29033"/>
        <dbReference type="ChEBI" id="CHEBI:29034"/>
        <dbReference type="EC" id="7.1.1.9"/>
    </reaction>
</comment>
<feature type="transmembrane region" description="Helical" evidence="20">
    <location>
        <begin position="20"/>
        <end position="45"/>
    </location>
</feature>
<dbReference type="CDD" id="cd13915">
    <property type="entry name" value="CuRO_HCO_II_like_2"/>
    <property type="match status" value="1"/>
</dbReference>
<dbReference type="AlphaFoldDB" id="A0A1X7DWZ1"/>
<keyword evidence="8 18" id="KW-0479">Metal-binding</keyword>
<dbReference type="STRING" id="286727.SAMN02982917_1144"/>
<dbReference type="Pfam" id="PF00034">
    <property type="entry name" value="Cytochrom_C"/>
    <property type="match status" value="1"/>
</dbReference>
<dbReference type="SUPFAM" id="SSF46626">
    <property type="entry name" value="Cytochrome c"/>
    <property type="match status" value="1"/>
</dbReference>
<dbReference type="InterPro" id="IPR001505">
    <property type="entry name" value="Copper_CuA"/>
</dbReference>
<evidence type="ECO:0000256" key="8">
    <source>
        <dbReference type="ARBA" id="ARBA00022723"/>
    </source>
</evidence>
<dbReference type="Pfam" id="PF00116">
    <property type="entry name" value="COX2"/>
    <property type="match status" value="1"/>
</dbReference>
<dbReference type="Gene3D" id="1.10.760.10">
    <property type="entry name" value="Cytochrome c-like domain"/>
    <property type="match status" value="1"/>
</dbReference>
<keyword evidence="13" id="KW-0186">Copper</keyword>
<reference evidence="23 24" key="1">
    <citation type="submission" date="2017-04" db="EMBL/GenBank/DDBJ databases">
        <authorList>
            <person name="Afonso C.L."/>
            <person name="Miller P.J."/>
            <person name="Scott M.A."/>
            <person name="Spackman E."/>
            <person name="Goraichik I."/>
            <person name="Dimitrov K.M."/>
            <person name="Suarez D.L."/>
            <person name="Swayne D.E."/>
        </authorList>
    </citation>
    <scope>NUCLEOTIDE SEQUENCE [LARGE SCALE GENOMIC DNA]</scope>
    <source>
        <strain evidence="23 24">A2P</strain>
    </source>
</reference>
<feature type="transmembrane region" description="Helical" evidence="20">
    <location>
        <begin position="66"/>
        <end position="84"/>
    </location>
</feature>
<evidence type="ECO:0000256" key="11">
    <source>
        <dbReference type="ARBA" id="ARBA00022989"/>
    </source>
</evidence>
<keyword evidence="10" id="KW-0249">Electron transport</keyword>
<evidence type="ECO:0000256" key="17">
    <source>
        <dbReference type="ARBA" id="ARBA00047816"/>
    </source>
</evidence>
<evidence type="ECO:0000256" key="7">
    <source>
        <dbReference type="ARBA" id="ARBA00022692"/>
    </source>
</evidence>
<dbReference type="PANTHER" id="PTHR22888">
    <property type="entry name" value="CYTOCHROME C OXIDASE, SUBUNIT II"/>
    <property type="match status" value="1"/>
</dbReference>
<evidence type="ECO:0000256" key="13">
    <source>
        <dbReference type="ARBA" id="ARBA00023008"/>
    </source>
</evidence>
<dbReference type="PROSITE" id="PS50857">
    <property type="entry name" value="COX2_CUA"/>
    <property type="match status" value="1"/>
</dbReference>
<evidence type="ECO:0000259" key="21">
    <source>
        <dbReference type="PROSITE" id="PS50857"/>
    </source>
</evidence>
<dbReference type="GO" id="GO:0005507">
    <property type="term" value="F:copper ion binding"/>
    <property type="evidence" value="ECO:0007669"/>
    <property type="project" value="InterPro"/>
</dbReference>
<keyword evidence="12 18" id="KW-0408">Iron</keyword>
<evidence type="ECO:0000256" key="1">
    <source>
        <dbReference type="ARBA" id="ARBA00004141"/>
    </source>
</evidence>
<evidence type="ECO:0000256" key="5">
    <source>
        <dbReference type="ARBA" id="ARBA00022617"/>
    </source>
</evidence>
<dbReference type="InterPro" id="IPR009056">
    <property type="entry name" value="Cyt_c-like_dom"/>
</dbReference>
<dbReference type="InterPro" id="IPR002429">
    <property type="entry name" value="CcO_II-like_C"/>
</dbReference>
<evidence type="ECO:0000256" key="15">
    <source>
        <dbReference type="ARBA" id="ARBA00024688"/>
    </source>
</evidence>
<keyword evidence="14 20" id="KW-0472">Membrane</keyword>
<evidence type="ECO:0000256" key="16">
    <source>
        <dbReference type="ARBA" id="ARBA00031399"/>
    </source>
</evidence>
<comment type="similarity">
    <text evidence="2">Belongs to the cytochrome c oxidase subunit 2 family.</text>
</comment>
<gene>
    <name evidence="23" type="ORF">SAMN02982917_1144</name>
</gene>
<dbReference type="InterPro" id="IPR008972">
    <property type="entry name" value="Cupredoxin"/>
</dbReference>
<dbReference type="InterPro" id="IPR036257">
    <property type="entry name" value="Cyt_c_oxidase_su2_TM_sf"/>
</dbReference>
<dbReference type="GO" id="GO:0016491">
    <property type="term" value="F:oxidoreductase activity"/>
    <property type="evidence" value="ECO:0007669"/>
    <property type="project" value="InterPro"/>
</dbReference>
<dbReference type="EC" id="7.1.1.9" evidence="3"/>